<name>A0A6N4SVM3_CYTH3</name>
<sequence>MISNFFKKIDRVILSIFFIYASLSVQAQKNEIGIGLGVANYTGEIVQHIDVTNFKPAGQFYYRLNFNRVAALKFSTSIGMLGASDSKYNNAMADYRKASFSTIYNDVTAMFEYNFLDFSYTEKSNGKHFSPYISAGLGILNYKSTISDPDYKVNTIAQPIIPFGGGFKYRTNAHLTINFQFTINKTFTDAIDGIYDPAGSTKSITNSHSTDWYYYSGITVGYIFWKVICPQ</sequence>
<dbReference type="Proteomes" id="UP000001822">
    <property type="component" value="Chromosome"/>
</dbReference>
<dbReference type="KEGG" id="chu:CHU_3410"/>
<protein>
    <recommendedName>
        <fullName evidence="1">DUF6089 domain-containing protein</fullName>
    </recommendedName>
</protein>
<feature type="domain" description="DUF6089" evidence="1">
    <location>
        <begin position="11"/>
        <end position="229"/>
    </location>
</feature>
<reference evidence="2 3" key="1">
    <citation type="journal article" date="2007" name="Appl. Environ. Microbiol.">
        <title>Genome sequence of the cellulolytic gliding bacterium Cytophaga hutchinsonii.</title>
        <authorList>
            <person name="Xie G."/>
            <person name="Bruce D.C."/>
            <person name="Challacombe J.F."/>
            <person name="Chertkov O."/>
            <person name="Detter J.C."/>
            <person name="Gilna P."/>
            <person name="Han C.S."/>
            <person name="Lucas S."/>
            <person name="Misra M."/>
            <person name="Myers G.L."/>
            <person name="Richardson P."/>
            <person name="Tapia R."/>
            <person name="Thayer N."/>
            <person name="Thompson L.S."/>
            <person name="Brettin T.S."/>
            <person name="Henrissat B."/>
            <person name="Wilson D.B."/>
            <person name="McBride M.J."/>
        </authorList>
    </citation>
    <scope>NUCLEOTIDE SEQUENCE [LARGE SCALE GENOMIC DNA]</scope>
    <source>
        <strain evidence="3">ATCC 33406 / DSM 1761 / CIP 103989 / NBRC 15051 / NCIMB 9469 / D465</strain>
    </source>
</reference>
<dbReference type="Gene3D" id="2.40.160.20">
    <property type="match status" value="1"/>
</dbReference>
<dbReference type="AlphaFoldDB" id="A0A6N4SVM3"/>
<keyword evidence="3" id="KW-1185">Reference proteome</keyword>
<evidence type="ECO:0000313" key="2">
    <source>
        <dbReference type="EMBL" id="ABG60646.1"/>
    </source>
</evidence>
<dbReference type="InterPro" id="IPR011250">
    <property type="entry name" value="OMP/PagP_B-barrel"/>
</dbReference>
<dbReference type="RefSeq" id="WP_011586753.1">
    <property type="nucleotide sequence ID" value="NC_008255.1"/>
</dbReference>
<dbReference type="EMBL" id="CP000383">
    <property type="protein sequence ID" value="ABG60646.1"/>
    <property type="molecule type" value="Genomic_DNA"/>
</dbReference>
<dbReference type="OrthoDB" id="654178at2"/>
<gene>
    <name evidence="2" type="ordered locus">CHU_3410</name>
</gene>
<dbReference type="Pfam" id="PF19573">
    <property type="entry name" value="DUF6089"/>
    <property type="match status" value="1"/>
</dbReference>
<dbReference type="SUPFAM" id="SSF56925">
    <property type="entry name" value="OMPA-like"/>
    <property type="match status" value="1"/>
</dbReference>
<evidence type="ECO:0000259" key="1">
    <source>
        <dbReference type="Pfam" id="PF19573"/>
    </source>
</evidence>
<organism evidence="2 3">
    <name type="scientific">Cytophaga hutchinsonii (strain ATCC 33406 / DSM 1761 / CIP 103989 / NBRC 15051 / NCIMB 9469 / D465)</name>
    <dbReference type="NCBI Taxonomy" id="269798"/>
    <lineage>
        <taxon>Bacteria</taxon>
        <taxon>Pseudomonadati</taxon>
        <taxon>Bacteroidota</taxon>
        <taxon>Cytophagia</taxon>
        <taxon>Cytophagales</taxon>
        <taxon>Cytophagaceae</taxon>
        <taxon>Cytophaga</taxon>
    </lineage>
</organism>
<dbReference type="InterPro" id="IPR045743">
    <property type="entry name" value="DUF6089"/>
</dbReference>
<evidence type="ECO:0000313" key="3">
    <source>
        <dbReference type="Proteomes" id="UP000001822"/>
    </source>
</evidence>
<proteinExistence type="predicted"/>
<accession>A0A6N4SVM3</accession>